<feature type="transmembrane region" description="Helical" evidence="3">
    <location>
        <begin position="957"/>
        <end position="982"/>
    </location>
</feature>
<protein>
    <submittedName>
        <fullName evidence="4">Uncharacterized protein</fullName>
    </submittedName>
</protein>
<feature type="transmembrane region" description="Helical" evidence="3">
    <location>
        <begin position="739"/>
        <end position="757"/>
    </location>
</feature>
<feature type="transmembrane region" description="Helical" evidence="3">
    <location>
        <begin position="1704"/>
        <end position="1720"/>
    </location>
</feature>
<feature type="transmembrane region" description="Helical" evidence="3">
    <location>
        <begin position="811"/>
        <end position="829"/>
    </location>
</feature>
<feature type="transmembrane region" description="Helical" evidence="3">
    <location>
        <begin position="290"/>
        <end position="311"/>
    </location>
</feature>
<feature type="transmembrane region" description="Helical" evidence="3">
    <location>
        <begin position="1380"/>
        <end position="1400"/>
    </location>
</feature>
<dbReference type="EMBL" id="BOON01000030">
    <property type="protein sequence ID" value="GII23528.1"/>
    <property type="molecule type" value="Genomic_DNA"/>
</dbReference>
<feature type="transmembrane region" description="Helical" evidence="3">
    <location>
        <begin position="1104"/>
        <end position="1123"/>
    </location>
</feature>
<feature type="transmembrane region" description="Helical" evidence="3">
    <location>
        <begin position="1489"/>
        <end position="1511"/>
    </location>
</feature>
<feature type="transmembrane region" description="Helical" evidence="3">
    <location>
        <begin position="1219"/>
        <end position="1238"/>
    </location>
</feature>
<feature type="compositionally biased region" description="Pro residues" evidence="2">
    <location>
        <begin position="144"/>
        <end position="155"/>
    </location>
</feature>
<feature type="transmembrane region" description="Helical" evidence="3">
    <location>
        <begin position="1653"/>
        <end position="1673"/>
    </location>
</feature>
<feature type="transmembrane region" description="Helical" evidence="3">
    <location>
        <begin position="317"/>
        <end position="342"/>
    </location>
</feature>
<feature type="transmembrane region" description="Helical" evidence="3">
    <location>
        <begin position="1055"/>
        <end position="1072"/>
    </location>
</feature>
<feature type="transmembrane region" description="Helical" evidence="3">
    <location>
        <begin position="644"/>
        <end position="662"/>
    </location>
</feature>
<feature type="transmembrane region" description="Helical" evidence="3">
    <location>
        <begin position="1726"/>
        <end position="1749"/>
    </location>
</feature>
<feature type="transmembrane region" description="Helical" evidence="3">
    <location>
        <begin position="1288"/>
        <end position="1318"/>
    </location>
</feature>
<evidence type="ECO:0000256" key="2">
    <source>
        <dbReference type="SAM" id="MobiDB-lite"/>
    </source>
</evidence>
<feature type="transmembrane region" description="Helical" evidence="3">
    <location>
        <begin position="544"/>
        <end position="561"/>
    </location>
</feature>
<feature type="transmembrane region" description="Helical" evidence="3">
    <location>
        <begin position="354"/>
        <end position="372"/>
    </location>
</feature>
<feature type="transmembrane region" description="Helical" evidence="3">
    <location>
        <begin position="1031"/>
        <end position="1049"/>
    </location>
</feature>
<feature type="transmembrane region" description="Helical" evidence="3">
    <location>
        <begin position="593"/>
        <end position="615"/>
    </location>
</feature>
<feature type="transmembrane region" description="Helical" evidence="3">
    <location>
        <begin position="378"/>
        <end position="396"/>
    </location>
</feature>
<feature type="transmembrane region" description="Helical" evidence="3">
    <location>
        <begin position="1548"/>
        <end position="1566"/>
    </location>
</feature>
<feature type="transmembrane region" description="Helical" evidence="3">
    <location>
        <begin position="1572"/>
        <end position="1590"/>
    </location>
</feature>
<feature type="transmembrane region" description="Helical" evidence="3">
    <location>
        <begin position="1438"/>
        <end position="1457"/>
    </location>
</feature>
<feature type="transmembrane region" description="Helical" evidence="3">
    <location>
        <begin position="1079"/>
        <end position="1098"/>
    </location>
</feature>
<feature type="transmembrane region" description="Helical" evidence="3">
    <location>
        <begin position="778"/>
        <end position="799"/>
    </location>
</feature>
<comment type="caution">
    <text evidence="4">The sequence shown here is derived from an EMBL/GenBank/DDBJ whole genome shotgun (WGS) entry which is preliminary data.</text>
</comment>
<feature type="coiled-coil region" evidence="1">
    <location>
        <begin position="33"/>
        <end position="60"/>
    </location>
</feature>
<evidence type="ECO:0000256" key="3">
    <source>
        <dbReference type="SAM" id="Phobius"/>
    </source>
</evidence>
<evidence type="ECO:0000256" key="1">
    <source>
        <dbReference type="SAM" id="Coils"/>
    </source>
</evidence>
<feature type="transmembrane region" description="Helical" evidence="3">
    <location>
        <begin position="1135"/>
        <end position="1155"/>
    </location>
</feature>
<feature type="compositionally biased region" description="Pro residues" evidence="2">
    <location>
        <begin position="453"/>
        <end position="463"/>
    </location>
</feature>
<keyword evidence="1" id="KW-0175">Coiled coil</keyword>
<feature type="transmembrane region" description="Helical" evidence="3">
    <location>
        <begin position="864"/>
        <end position="881"/>
    </location>
</feature>
<feature type="region of interest" description="Disordered" evidence="2">
    <location>
        <begin position="62"/>
        <end position="231"/>
    </location>
</feature>
<evidence type="ECO:0000313" key="4">
    <source>
        <dbReference type="EMBL" id="GII23528.1"/>
    </source>
</evidence>
<feature type="transmembrane region" description="Helical" evidence="3">
    <location>
        <begin position="841"/>
        <end position="858"/>
    </location>
</feature>
<keyword evidence="5" id="KW-1185">Reference proteome</keyword>
<feature type="region of interest" description="Disordered" evidence="2">
    <location>
        <begin position="416"/>
        <end position="469"/>
    </location>
</feature>
<feature type="transmembrane region" description="Helical" evidence="3">
    <location>
        <begin position="1167"/>
        <end position="1186"/>
    </location>
</feature>
<gene>
    <name evidence="4" type="ORF">Pme01_31250</name>
</gene>
<evidence type="ECO:0000313" key="5">
    <source>
        <dbReference type="Proteomes" id="UP000599074"/>
    </source>
</evidence>
<feature type="transmembrane region" description="Helical" evidence="3">
    <location>
        <begin position="1517"/>
        <end position="1536"/>
    </location>
</feature>
<sequence>MDTYQCPVCGGTVTRDEGCRRCGSPYDQDVAALAMFKRTVAALEAKKRQYEKDQLLLKTQLAHASAQRDSLARRVRAKFDREGAGRGQGRSLRSRITRRGDTDPVTDSVDESTGAEPEQPTAGAAPAPGATPTSGAAPHRTAPPTAPPGGAPPGRPGERPARAGEPGEAGERSGEPAQAGRPRRTGGLPPAIAGRLPGVLADAPPKVETRSPRTPRPPVTGPGRVGGAETTTATSQSALLAVGGLLLAGAAVVLAVFGFGSLGSMGRVALLTLATFILLMLPVRLAVRGLVATAETIASVGLLMVLLDGYVTWSLGLLGASFISTPVYFGFVCLATAAIATAYRGASHLIAPRYATVLVLQPVLPLLGYDWISGPAGWGLALAGVTALDLALGISLTRPGRFATLAGFVRPVRLHRPHHEEPEPVDDGTPPVRPESAPEEPEDVKTSSDFPTRPEPAPKPAPTPTLTEPAPAVQAPAILRDLTWVLFTVAFGASLAYATVALTTATTPGPAVRAALVLLLAAGLGLAGALTWRRNPLPDLAGGLATLAVVVAVTRVGMVALPGRALLFAALAVAVAAVVVPLLPTAARTGPRLASGVAAAVTGLVLLAQAVPAIVAPVKAAYPWWRADLPGYAQRIGDAAGPTGWQLVVAGALLTLAAALALPGSLRVNAALASGVLTILTMPAAWHLNWVVTPAVLVIAAVAVGASGLTARDEEAANGFVAAAGVLGGYAALTGLTHPAATSFTLAAITLGGYVIATLRPPRTDPQAELVGQRVGEWAAGGAAFALPGAVCAGLASLVREGVFPGANASLVLAGGFVAVSGTLGYSAYRLVSGRRESRPLLLGTSLGAFAVAIGALAGRGTTVIDMAVGILLATGAILLWTAPSFGSRIVFGQDLDGNDIAAAAVTASATAALARVLALAVPGIGLVTTAVLVVAVATAVRRLPARQRRGPVAGEMAIGAVIAAASGAAALGAAAGVIHAANPVWQADLGPAWGHTSAQYTPYGWQAPVALLLIALAAVIVVPRPQGEDIATVAMGLAAVVAPVALGLPWWSPMVVGLLAITGLGVAACLADLPRVAYTRVGVAGLLALYTAAASLVRPASTAATLQSIALVGTLVAALAGVRLADDRVGRAHLVPVGGGAVAAAVLSFTGAAAALSAGGHHPTPVVLAGALAATSLSLVVTGLACWRTPGFLPYLTAAVAVACTATALAALPHRLPLGLYGATGALLGVLAELMRVGAVRRIGWRPEDGWQPVADWSPGRGPRFDQWMPGRGWLGMGRWRPAGEPIGFGGGAAAASAVPAAIAVAAVALPLVAVLFGPYHFGLHPWTSTQTGAGNLASFNGWKAHATDVITMAVLTFAAALAALGLGGSREQVANRTVAVVVPGAALTLLLIPTAAHLDHLQATFALLVTTLCGLSLALTLPPAPDSIEGGPLRTARRLVFALAVLAAIAGQVGSLATRSMTIQALAGSVVVGAIGALWGRYPLARMIGWHVAVGTAQLLAFAASLAAGHPARSAAFPLLGVAAIAVALAATLPRLRPTVSVDTEATVIEATALLGLVGALVLTSDNTRYTALACTALGAILGLAALRPGRPEKYLQGLIFAAAAAEVVGVWLLMSTGRVELPEAYSLPFAVFALLVGVFELRRRPDLGSWLAYGPALVAGFAPSLALVLMADGAPARRVLVIVAGVLTLAVGSVRRQKAPVVVGSAVTAVATLHELLRLSAMLPWWVLLLLFSAAGALLISLGATYEKRRHNVARLRGAFDRLR</sequence>
<feature type="transmembrane region" description="Helical" evidence="3">
    <location>
        <begin position="716"/>
        <end position="733"/>
    </location>
</feature>
<feature type="transmembrane region" description="Helical" evidence="3">
    <location>
        <begin position="1679"/>
        <end position="1697"/>
    </location>
</feature>
<reference evidence="4" key="1">
    <citation type="submission" date="2021-01" db="EMBL/GenBank/DDBJ databases">
        <title>Whole genome shotgun sequence of Planosporangium mesophilum NBRC 109066.</title>
        <authorList>
            <person name="Komaki H."/>
            <person name="Tamura T."/>
        </authorList>
    </citation>
    <scope>NUCLEOTIDE SEQUENCE</scope>
    <source>
        <strain evidence="4">NBRC 109066</strain>
    </source>
</reference>
<feature type="transmembrane region" description="Helical" evidence="3">
    <location>
        <begin position="1004"/>
        <end position="1024"/>
    </location>
</feature>
<feature type="transmembrane region" description="Helical" evidence="3">
    <location>
        <begin position="238"/>
        <end position="259"/>
    </location>
</feature>
<accession>A0A8J3TBD3</accession>
<dbReference type="NCBIfam" id="NF047321">
    <property type="entry name" value="SCO7613_CTERM"/>
    <property type="match status" value="1"/>
</dbReference>
<proteinExistence type="predicted"/>
<feature type="transmembrane region" description="Helical" evidence="3">
    <location>
        <begin position="1193"/>
        <end position="1213"/>
    </location>
</feature>
<feature type="transmembrane region" description="Helical" evidence="3">
    <location>
        <begin position="567"/>
        <end position="586"/>
    </location>
</feature>
<feature type="transmembrane region" description="Helical" evidence="3">
    <location>
        <begin position="1351"/>
        <end position="1368"/>
    </location>
</feature>
<organism evidence="4 5">
    <name type="scientific">Planosporangium mesophilum</name>
    <dbReference type="NCBI Taxonomy" id="689768"/>
    <lineage>
        <taxon>Bacteria</taxon>
        <taxon>Bacillati</taxon>
        <taxon>Actinomycetota</taxon>
        <taxon>Actinomycetes</taxon>
        <taxon>Micromonosporales</taxon>
        <taxon>Micromonosporaceae</taxon>
        <taxon>Planosporangium</taxon>
    </lineage>
</organism>
<keyword evidence="3" id="KW-0812">Transmembrane</keyword>
<keyword evidence="3" id="KW-0472">Membrane</keyword>
<dbReference type="InterPro" id="IPR058062">
    <property type="entry name" value="SCO7613_C"/>
</dbReference>
<feature type="transmembrane region" description="Helical" evidence="3">
    <location>
        <begin position="1463"/>
        <end position="1482"/>
    </location>
</feature>
<feature type="transmembrane region" description="Helical" evidence="3">
    <location>
        <begin position="1406"/>
        <end position="1426"/>
    </location>
</feature>
<name>A0A8J3TBD3_9ACTN</name>
<feature type="transmembrane region" description="Helical" evidence="3">
    <location>
        <begin position="511"/>
        <end position="532"/>
    </location>
</feature>
<feature type="transmembrane region" description="Helical" evidence="3">
    <location>
        <begin position="265"/>
        <end position="283"/>
    </location>
</feature>
<feature type="transmembrane region" description="Helical" evidence="3">
    <location>
        <begin position="692"/>
        <end position="709"/>
    </location>
</feature>
<feature type="transmembrane region" description="Helical" evidence="3">
    <location>
        <begin position="1597"/>
        <end position="1616"/>
    </location>
</feature>
<dbReference type="Proteomes" id="UP000599074">
    <property type="component" value="Unassembled WGS sequence"/>
</dbReference>
<feature type="transmembrane region" description="Helical" evidence="3">
    <location>
        <begin position="925"/>
        <end position="945"/>
    </location>
</feature>
<keyword evidence="3" id="KW-1133">Transmembrane helix</keyword>
<feature type="transmembrane region" description="Helical" evidence="3">
    <location>
        <begin position="484"/>
        <end position="505"/>
    </location>
</feature>
<feature type="compositionally biased region" description="Low complexity" evidence="2">
    <location>
        <begin position="120"/>
        <end position="143"/>
    </location>
</feature>
<feature type="transmembrane region" description="Helical" evidence="3">
    <location>
        <begin position="1628"/>
        <end position="1644"/>
    </location>
</feature>